<dbReference type="InterPro" id="IPR008018">
    <property type="entry name" value="Phage_tail_attach_FII"/>
</dbReference>
<dbReference type="Proteomes" id="UP001055303">
    <property type="component" value="Unassembled WGS sequence"/>
</dbReference>
<dbReference type="EMBL" id="BPQI01000144">
    <property type="protein sequence ID" value="GJD58361.1"/>
    <property type="molecule type" value="Genomic_DNA"/>
</dbReference>
<dbReference type="Pfam" id="PF05354">
    <property type="entry name" value="Phage_attach"/>
    <property type="match status" value="1"/>
</dbReference>
<dbReference type="InterPro" id="IPR053734">
    <property type="entry name" value="Phage_Head-Tail_Connect_sf"/>
</dbReference>
<organism evidence="2 3">
    <name type="scientific">Methylobacterium dankookense</name>
    <dbReference type="NCBI Taxonomy" id="560405"/>
    <lineage>
        <taxon>Bacteria</taxon>
        <taxon>Pseudomonadati</taxon>
        <taxon>Pseudomonadota</taxon>
        <taxon>Alphaproteobacteria</taxon>
        <taxon>Hyphomicrobiales</taxon>
        <taxon>Methylobacteriaceae</taxon>
        <taxon>Methylobacterium</taxon>
    </lineage>
</organism>
<name>A0A564G6H5_9HYPH</name>
<dbReference type="Proteomes" id="UP000401717">
    <property type="component" value="Unassembled WGS sequence"/>
</dbReference>
<keyword evidence="4" id="KW-1185">Reference proteome</keyword>
<reference evidence="1" key="2">
    <citation type="journal article" date="2021" name="Front. Microbiol.">
        <title>Comprehensive Comparative Genomics and Phenotyping of Methylobacterium Species.</title>
        <authorList>
            <person name="Alessa O."/>
            <person name="Ogura Y."/>
            <person name="Fujitani Y."/>
            <person name="Takami H."/>
            <person name="Hayashi T."/>
            <person name="Sahin N."/>
            <person name="Tani A."/>
        </authorList>
    </citation>
    <scope>NUCLEOTIDE SEQUENCE</scope>
    <source>
        <strain evidence="1">DSM 22415</strain>
    </source>
</reference>
<evidence type="ECO:0000313" key="1">
    <source>
        <dbReference type="EMBL" id="GJD58361.1"/>
    </source>
</evidence>
<protein>
    <submittedName>
        <fullName evidence="2">Uncharacterized protein</fullName>
    </submittedName>
</protein>
<evidence type="ECO:0000313" key="4">
    <source>
        <dbReference type="Proteomes" id="UP001055303"/>
    </source>
</evidence>
<dbReference type="GO" id="GO:0019068">
    <property type="term" value="P:virion assembly"/>
    <property type="evidence" value="ECO:0007669"/>
    <property type="project" value="InterPro"/>
</dbReference>
<reference evidence="2 3" key="1">
    <citation type="submission" date="2019-06" db="EMBL/GenBank/DDBJ databases">
        <authorList>
            <person name="Rodrigo-Torres L."/>
            <person name="Arahal R. D."/>
            <person name="Lucena T."/>
        </authorList>
    </citation>
    <scope>NUCLEOTIDE SEQUENCE [LARGE SCALE GENOMIC DNA]</scope>
    <source>
        <strain evidence="2 3">SW08-7</strain>
    </source>
</reference>
<sequence length="119" mass="12721">MIDFDRTVLAACQDVFGDMAILTPVKSSPGGAAFPVRGIYALKPADSIDGDGVVVREDNYTFSVRASELPAQVARGDRVSDIALPFMAGRVFTIEDTGDDGFGAQAWVLKERKIDPRGA</sequence>
<proteinExistence type="predicted"/>
<dbReference type="AlphaFoldDB" id="A0A564G6H5"/>
<evidence type="ECO:0000313" key="2">
    <source>
        <dbReference type="EMBL" id="VUF15634.1"/>
    </source>
</evidence>
<gene>
    <name evidence="1" type="ORF">IFDJLNFL_4280</name>
    <name evidence="2" type="ORF">MTDSW087_05378</name>
</gene>
<evidence type="ECO:0000313" key="3">
    <source>
        <dbReference type="Proteomes" id="UP000401717"/>
    </source>
</evidence>
<dbReference type="EMBL" id="CABFVH010000063">
    <property type="protein sequence ID" value="VUF15634.1"/>
    <property type="molecule type" value="Genomic_DNA"/>
</dbReference>
<dbReference type="RefSeq" id="WP_144768390.1">
    <property type="nucleotide sequence ID" value="NZ_BPQI01000144.1"/>
</dbReference>
<dbReference type="Gene3D" id="2.40.10.180">
    <property type="entry name" value="Phage tail proteins"/>
    <property type="match status" value="1"/>
</dbReference>
<accession>A0A564G6H5</accession>
<reference evidence="1" key="3">
    <citation type="submission" date="2021-08" db="EMBL/GenBank/DDBJ databases">
        <authorList>
            <person name="Tani A."/>
            <person name="Ola A."/>
            <person name="Ogura Y."/>
            <person name="Katsura K."/>
            <person name="Hayashi T."/>
        </authorList>
    </citation>
    <scope>NUCLEOTIDE SEQUENCE</scope>
    <source>
        <strain evidence="1">DSM 22415</strain>
    </source>
</reference>
<dbReference type="OrthoDB" id="7573907at2"/>